<dbReference type="GO" id="GO:0046872">
    <property type="term" value="F:metal ion binding"/>
    <property type="evidence" value="ECO:0007669"/>
    <property type="project" value="UniProtKB-KW"/>
</dbReference>
<protein>
    <recommendedName>
        <fullName evidence="8">DDE Tnp4 domain-containing protein</fullName>
    </recommendedName>
</protein>
<dbReference type="EMBL" id="OV170228">
    <property type="protein sequence ID" value="CAH0730250.1"/>
    <property type="molecule type" value="Genomic_DNA"/>
</dbReference>
<dbReference type="InterPro" id="IPR027806">
    <property type="entry name" value="HARBI1_dom"/>
</dbReference>
<dbReference type="AlphaFoldDB" id="A0A8J9VNN7"/>
<evidence type="ECO:0000313" key="10">
    <source>
        <dbReference type="Proteomes" id="UP000838878"/>
    </source>
</evidence>
<dbReference type="GO" id="GO:0005634">
    <property type="term" value="C:nucleus"/>
    <property type="evidence" value="ECO:0007669"/>
    <property type="project" value="UniProtKB-SubCell"/>
</dbReference>
<proteinExistence type="inferred from homology"/>
<dbReference type="GO" id="GO:0016787">
    <property type="term" value="F:hydrolase activity"/>
    <property type="evidence" value="ECO:0007669"/>
    <property type="project" value="UniProtKB-KW"/>
</dbReference>
<feature type="domain" description="DDE Tnp4" evidence="8">
    <location>
        <begin position="104"/>
        <end position="208"/>
    </location>
</feature>
<keyword evidence="10" id="KW-1185">Reference proteome</keyword>
<comment type="subcellular location">
    <subcellularLocation>
        <location evidence="2">Nucleus</location>
    </subcellularLocation>
</comment>
<keyword evidence="6" id="KW-0378">Hydrolase</keyword>
<evidence type="ECO:0000256" key="3">
    <source>
        <dbReference type="ARBA" id="ARBA00006958"/>
    </source>
</evidence>
<dbReference type="PANTHER" id="PTHR22930">
    <property type="match status" value="1"/>
</dbReference>
<comment type="similarity">
    <text evidence="3">Belongs to the HARBI1 family.</text>
</comment>
<dbReference type="Proteomes" id="UP000838878">
    <property type="component" value="Chromosome 8"/>
</dbReference>
<evidence type="ECO:0000259" key="8">
    <source>
        <dbReference type="Pfam" id="PF13359"/>
    </source>
</evidence>
<keyword evidence="7" id="KW-0539">Nucleus</keyword>
<evidence type="ECO:0000256" key="6">
    <source>
        <dbReference type="ARBA" id="ARBA00022801"/>
    </source>
</evidence>
<sequence>MSMLRDIIAESSSSEDENDDLVQVWFRVSKNVAKWLTQRLQSWLKPPTPKNKAVSPVQQVLIALEYYACGSFQRCVGDTAGVHKSTVSRIIYRVSRAIAMIGAIDCTHVQIKSPDGPDAENYRNRKLIFSVNVQVICDAKMYITNIVARWPGSSHDSHIFNSSVIKGRLEDGDFNGYWLIGDKGYAIKPYSLTPLRNPVSDREKLYNES</sequence>
<name>A0A8J9VNN7_9NEOP</name>
<evidence type="ECO:0000256" key="4">
    <source>
        <dbReference type="ARBA" id="ARBA00022722"/>
    </source>
</evidence>
<evidence type="ECO:0000256" key="7">
    <source>
        <dbReference type="ARBA" id="ARBA00023242"/>
    </source>
</evidence>
<reference evidence="9" key="1">
    <citation type="submission" date="2021-12" db="EMBL/GenBank/DDBJ databases">
        <authorList>
            <person name="Martin H S."/>
        </authorList>
    </citation>
    <scope>NUCLEOTIDE SEQUENCE</scope>
</reference>
<feature type="non-terminal residue" evidence="9">
    <location>
        <position position="209"/>
    </location>
</feature>
<organism evidence="9 10">
    <name type="scientific">Brenthis ino</name>
    <name type="common">lesser marbled fritillary</name>
    <dbReference type="NCBI Taxonomy" id="405034"/>
    <lineage>
        <taxon>Eukaryota</taxon>
        <taxon>Metazoa</taxon>
        <taxon>Ecdysozoa</taxon>
        <taxon>Arthropoda</taxon>
        <taxon>Hexapoda</taxon>
        <taxon>Insecta</taxon>
        <taxon>Pterygota</taxon>
        <taxon>Neoptera</taxon>
        <taxon>Endopterygota</taxon>
        <taxon>Lepidoptera</taxon>
        <taxon>Glossata</taxon>
        <taxon>Ditrysia</taxon>
        <taxon>Papilionoidea</taxon>
        <taxon>Nymphalidae</taxon>
        <taxon>Heliconiinae</taxon>
        <taxon>Argynnini</taxon>
        <taxon>Brenthis</taxon>
    </lineage>
</organism>
<evidence type="ECO:0000256" key="1">
    <source>
        <dbReference type="ARBA" id="ARBA00001968"/>
    </source>
</evidence>
<comment type="cofactor">
    <cofactor evidence="1">
        <name>a divalent metal cation</name>
        <dbReference type="ChEBI" id="CHEBI:60240"/>
    </cofactor>
</comment>
<evidence type="ECO:0000256" key="2">
    <source>
        <dbReference type="ARBA" id="ARBA00004123"/>
    </source>
</evidence>
<gene>
    <name evidence="9" type="ORF">BINO364_LOCUS15248</name>
</gene>
<accession>A0A8J9VNN7</accession>
<dbReference type="PANTHER" id="PTHR22930:SF250">
    <property type="entry name" value="NUCLEASE HARBI1-LIKE PROTEIN"/>
    <property type="match status" value="1"/>
</dbReference>
<evidence type="ECO:0000313" key="9">
    <source>
        <dbReference type="EMBL" id="CAH0730250.1"/>
    </source>
</evidence>
<dbReference type="GO" id="GO:0004518">
    <property type="term" value="F:nuclease activity"/>
    <property type="evidence" value="ECO:0007669"/>
    <property type="project" value="UniProtKB-KW"/>
</dbReference>
<keyword evidence="4" id="KW-0540">Nuclease</keyword>
<evidence type="ECO:0000256" key="5">
    <source>
        <dbReference type="ARBA" id="ARBA00022723"/>
    </source>
</evidence>
<dbReference type="InterPro" id="IPR045249">
    <property type="entry name" value="HARBI1-like"/>
</dbReference>
<keyword evidence="5" id="KW-0479">Metal-binding</keyword>
<dbReference type="Pfam" id="PF13359">
    <property type="entry name" value="DDE_Tnp_4"/>
    <property type="match status" value="1"/>
</dbReference>
<dbReference type="OrthoDB" id="2430314at2759"/>